<accession>A0A6C0AE48</accession>
<reference evidence="1" key="1">
    <citation type="journal article" date="2020" name="Nature">
        <title>Giant virus diversity and host interactions through global metagenomics.</title>
        <authorList>
            <person name="Schulz F."/>
            <person name="Roux S."/>
            <person name="Paez-Espino D."/>
            <person name="Jungbluth S."/>
            <person name="Walsh D.A."/>
            <person name="Denef V.J."/>
            <person name="McMahon K.D."/>
            <person name="Konstantinidis K.T."/>
            <person name="Eloe-Fadrosh E.A."/>
            <person name="Kyrpides N.C."/>
            <person name="Woyke T."/>
        </authorList>
    </citation>
    <scope>NUCLEOTIDE SEQUENCE</scope>
    <source>
        <strain evidence="1">GVMAG-S-1021933-23</strain>
    </source>
</reference>
<organism evidence="1">
    <name type="scientific">viral metagenome</name>
    <dbReference type="NCBI Taxonomy" id="1070528"/>
    <lineage>
        <taxon>unclassified sequences</taxon>
        <taxon>metagenomes</taxon>
        <taxon>organismal metagenomes</taxon>
    </lineage>
</organism>
<evidence type="ECO:0000313" key="1">
    <source>
        <dbReference type="EMBL" id="QHS78027.1"/>
    </source>
</evidence>
<name>A0A6C0AE48_9ZZZZ</name>
<proteinExistence type="predicted"/>
<sequence length="106" mass="12826">MFSDIKGNDIDRDFNKIMIVIKKYKKDIERMLKIQNKVHLHSFIRYYEDALYFPLNILAFEEHWDLILIKLIEELRLNVYGCPVYDYDVDKHGNEGLLQLTFKLKD</sequence>
<dbReference type="EMBL" id="MN740594">
    <property type="protein sequence ID" value="QHS78027.1"/>
    <property type="molecule type" value="Genomic_DNA"/>
</dbReference>
<protein>
    <submittedName>
        <fullName evidence="1">Uncharacterized protein</fullName>
    </submittedName>
</protein>
<dbReference type="AlphaFoldDB" id="A0A6C0AE48"/>